<dbReference type="GO" id="GO:0008270">
    <property type="term" value="F:zinc ion binding"/>
    <property type="evidence" value="ECO:0007669"/>
    <property type="project" value="TreeGrafter"/>
</dbReference>
<keyword evidence="6" id="KW-0175">Coiled coil</keyword>
<feature type="region of interest" description="Disordered" evidence="10">
    <location>
        <begin position="373"/>
        <end position="393"/>
    </location>
</feature>
<organism evidence="12 13">
    <name type="scientific">Symbiodinium natans</name>
    <dbReference type="NCBI Taxonomy" id="878477"/>
    <lineage>
        <taxon>Eukaryota</taxon>
        <taxon>Sar</taxon>
        <taxon>Alveolata</taxon>
        <taxon>Dinophyceae</taxon>
        <taxon>Suessiales</taxon>
        <taxon>Symbiodiniaceae</taxon>
        <taxon>Symbiodinium</taxon>
    </lineage>
</organism>
<protein>
    <submittedName>
        <fullName evidence="12">Atad3 protein</fullName>
    </submittedName>
</protein>
<keyword evidence="3" id="KW-0547">Nucleotide-binding</keyword>
<dbReference type="Gene3D" id="3.40.50.300">
    <property type="entry name" value="P-loop containing nucleotide triphosphate hydrolases"/>
    <property type="match status" value="1"/>
</dbReference>
<keyword evidence="13" id="KW-1185">Reference proteome</keyword>
<dbReference type="Pfam" id="PF12037">
    <property type="entry name" value="ATAD3_N"/>
    <property type="match status" value="1"/>
</dbReference>
<evidence type="ECO:0000256" key="2">
    <source>
        <dbReference type="ARBA" id="ARBA00004436"/>
    </source>
</evidence>
<dbReference type="InterPro" id="IPR003959">
    <property type="entry name" value="ATPase_AAA_core"/>
</dbReference>
<evidence type="ECO:0000256" key="9">
    <source>
        <dbReference type="ARBA" id="ARBA00023271"/>
    </source>
</evidence>
<dbReference type="Pfam" id="PF00004">
    <property type="entry name" value="AAA"/>
    <property type="match status" value="1"/>
</dbReference>
<dbReference type="GO" id="GO:0016887">
    <property type="term" value="F:ATP hydrolysis activity"/>
    <property type="evidence" value="ECO:0007669"/>
    <property type="project" value="InterPro"/>
</dbReference>
<feature type="compositionally biased region" description="Basic and acidic residues" evidence="10">
    <location>
        <begin position="220"/>
        <end position="231"/>
    </location>
</feature>
<keyword evidence="9" id="KW-1135">Mitochondrion nucleoid</keyword>
<dbReference type="AlphaFoldDB" id="A0A812R558"/>
<feature type="region of interest" description="Disordered" evidence="10">
    <location>
        <begin position="220"/>
        <end position="241"/>
    </location>
</feature>
<dbReference type="PANTHER" id="PTHR23075:SF0">
    <property type="entry name" value="ATPASE FAMILY AAA DOMAIN-CONTAINING PROTEIN 3"/>
    <property type="match status" value="1"/>
</dbReference>
<dbReference type="SMART" id="SM00382">
    <property type="entry name" value="AAA"/>
    <property type="match status" value="1"/>
</dbReference>
<dbReference type="InterPro" id="IPR027417">
    <property type="entry name" value="P-loop_NTPase"/>
</dbReference>
<feature type="compositionally biased region" description="Basic and acidic residues" evidence="10">
    <location>
        <begin position="378"/>
        <end position="393"/>
    </location>
</feature>
<dbReference type="OrthoDB" id="199596at2759"/>
<evidence type="ECO:0000256" key="5">
    <source>
        <dbReference type="ARBA" id="ARBA00022840"/>
    </source>
</evidence>
<dbReference type="InterPro" id="IPR021911">
    <property type="entry name" value="ATAD3_N"/>
</dbReference>
<comment type="caution">
    <text evidence="12">The sequence shown here is derived from an EMBL/GenBank/DDBJ whole genome shotgun (WGS) entry which is preliminary data.</text>
</comment>
<evidence type="ECO:0000256" key="8">
    <source>
        <dbReference type="ARBA" id="ARBA00023136"/>
    </source>
</evidence>
<evidence type="ECO:0000256" key="10">
    <source>
        <dbReference type="SAM" id="MobiDB-lite"/>
    </source>
</evidence>
<accession>A0A812R558</accession>
<dbReference type="PROSITE" id="PS00674">
    <property type="entry name" value="AAA"/>
    <property type="match status" value="1"/>
</dbReference>
<evidence type="ECO:0000256" key="4">
    <source>
        <dbReference type="ARBA" id="ARBA00022792"/>
    </source>
</evidence>
<dbReference type="InterPro" id="IPR003593">
    <property type="entry name" value="AAA+_ATPase"/>
</dbReference>
<evidence type="ECO:0000256" key="3">
    <source>
        <dbReference type="ARBA" id="ARBA00022741"/>
    </source>
</evidence>
<proteinExistence type="predicted"/>
<dbReference type="GO" id="GO:0007005">
    <property type="term" value="P:mitochondrion organization"/>
    <property type="evidence" value="ECO:0007669"/>
    <property type="project" value="TreeGrafter"/>
</dbReference>
<dbReference type="GO" id="GO:0005524">
    <property type="term" value="F:ATP binding"/>
    <property type="evidence" value="ECO:0007669"/>
    <property type="project" value="UniProtKB-KW"/>
</dbReference>
<keyword evidence="8" id="KW-0472">Membrane</keyword>
<evidence type="ECO:0000259" key="11">
    <source>
        <dbReference type="SMART" id="SM00382"/>
    </source>
</evidence>
<evidence type="ECO:0000256" key="6">
    <source>
        <dbReference type="ARBA" id="ARBA00023054"/>
    </source>
</evidence>
<dbReference type="GO" id="GO:0042645">
    <property type="term" value="C:mitochondrial nucleoid"/>
    <property type="evidence" value="ECO:0007669"/>
    <property type="project" value="UniProtKB-SubCell"/>
</dbReference>
<feature type="domain" description="AAA+ ATPase" evidence="11">
    <location>
        <begin position="690"/>
        <end position="825"/>
    </location>
</feature>
<evidence type="ECO:0000313" key="12">
    <source>
        <dbReference type="EMBL" id="CAE7420488.1"/>
    </source>
</evidence>
<keyword evidence="5" id="KW-0067">ATP-binding</keyword>
<keyword evidence="7" id="KW-0496">Mitochondrion</keyword>
<keyword evidence="4" id="KW-0999">Mitochondrion inner membrane</keyword>
<dbReference type="InterPro" id="IPR003960">
    <property type="entry name" value="ATPase_AAA_CS"/>
</dbReference>
<evidence type="ECO:0000256" key="7">
    <source>
        <dbReference type="ARBA" id="ARBA00023128"/>
    </source>
</evidence>
<evidence type="ECO:0000256" key="1">
    <source>
        <dbReference type="ARBA" id="ARBA00004273"/>
    </source>
</evidence>
<dbReference type="Proteomes" id="UP000604046">
    <property type="component" value="Unassembled WGS sequence"/>
</dbReference>
<dbReference type="SUPFAM" id="SSF52540">
    <property type="entry name" value="P-loop containing nucleoside triphosphate hydrolases"/>
    <property type="match status" value="1"/>
</dbReference>
<sequence length="870" mass="96120">MQKESPVLGNVQLLGECCGQHTRSAVDVQTSINSNSLYGSTKEIAKKVFNSSGCTPTTESDREQQPKADCTYVAVFANAEFADNTYAANCVPAQVCKDDVMGKGLIATYGVVLQVMQPNLGSLVHLSEGPIERCYEGRDKINSGHLEPLLREKPIHLEKLVLGTETVLEIPGMEVLVALDTLSPCKNDPSVGYLYVHTNNYWSAEEQAIDLVAFTSTQEKEKQEKPRKAALEKAPAAVAQGDEDEAEEALQRAGALAPKLVHMEALDKAAKVESAQEKRDKTDKDREVEAAGAKAEKLELAAAPKLGHAGADPKVLGKRFHSDWNLPSISPVFCPCGKRCAKGRILGLWNYWCFRYECKKCLVTSVRHVQHNAAEDSVEPKGNRGLDCRGVKDSDSPSAAHAADCTEKGQVAPLLDFTGFSAFVECVTANAFLRNKDNSVELHSEQTLAAQAEEARRTISHLADQERLTAQHKAEVESSLQGRKLELQKEVLEYQLRREQEQFLEHESIRIRNEKLLEEAVRETMRARGSQDIETAKAAAKADAAGRAQQERENIDIRLREMRAQSAEKRRTALETVDAFFTSLSSGAQALYEDRAKTVTLVGGLTALAVGVYSARATTRVAGRVLERHLSRPPLVRETSRWSWRPQLSWLPGRGTSTNLFEKIVLEEALAERLQWSTNALLSAQQNGTPFRHLLLHGPPGTGKTLFARTLARQSGLDYAIMSGGDLGPLGREGPNELHKLFEWARRSRKGMVLFIDEADSFLRRGRGGEGTMGEDARNSLSVFLHHTGTESAHVAVILATNVPTVLDRAVLDRVDEEFEFPRPAVEQRSQMLRLFVDQYLLRASKGGKSLIEVDDALDEKFWEVPAHFS</sequence>
<dbReference type="GO" id="GO:0005743">
    <property type="term" value="C:mitochondrial inner membrane"/>
    <property type="evidence" value="ECO:0007669"/>
    <property type="project" value="UniProtKB-SubCell"/>
</dbReference>
<dbReference type="PANTHER" id="PTHR23075">
    <property type="entry name" value="PUTATIVE ATP-ASE"/>
    <property type="match status" value="1"/>
</dbReference>
<dbReference type="EMBL" id="CAJNDS010002301">
    <property type="protein sequence ID" value="CAE7420488.1"/>
    <property type="molecule type" value="Genomic_DNA"/>
</dbReference>
<gene>
    <name evidence="12" type="primary">atad3</name>
    <name evidence="12" type="ORF">SNAT2548_LOCUS22871</name>
</gene>
<name>A0A812R558_9DINO</name>
<comment type="subcellular location">
    <subcellularLocation>
        <location evidence="1">Mitochondrion inner membrane</location>
    </subcellularLocation>
    <subcellularLocation>
        <location evidence="2">Mitochondrion matrix</location>
        <location evidence="2">Mitochondrion nucleoid</location>
    </subcellularLocation>
</comment>
<evidence type="ECO:0000313" key="13">
    <source>
        <dbReference type="Proteomes" id="UP000604046"/>
    </source>
</evidence>
<reference evidence="12" key="1">
    <citation type="submission" date="2021-02" db="EMBL/GenBank/DDBJ databases">
        <authorList>
            <person name="Dougan E. K."/>
            <person name="Rhodes N."/>
            <person name="Thang M."/>
            <person name="Chan C."/>
        </authorList>
    </citation>
    <scope>NUCLEOTIDE SEQUENCE</scope>
</reference>